<dbReference type="EMBL" id="RXIC02000104">
    <property type="protein sequence ID" value="KAB1200974.1"/>
    <property type="molecule type" value="Genomic_DNA"/>
</dbReference>
<feature type="transmembrane region" description="Helical" evidence="1">
    <location>
        <begin position="326"/>
        <end position="346"/>
    </location>
</feature>
<name>A0A6A1UKF1_9ROSI</name>
<evidence type="ECO:0000313" key="3">
    <source>
        <dbReference type="EMBL" id="KAB1200974.1"/>
    </source>
</evidence>
<accession>A0A6A1UKF1</accession>
<keyword evidence="4" id="KW-1185">Reference proteome</keyword>
<evidence type="ECO:0000256" key="1">
    <source>
        <dbReference type="SAM" id="Phobius"/>
    </source>
</evidence>
<dbReference type="Gene3D" id="2.60.60.20">
    <property type="entry name" value="PLAT/LH2 domain"/>
    <property type="match status" value="1"/>
</dbReference>
<dbReference type="SUPFAM" id="SSF49723">
    <property type="entry name" value="Lipase/lipooxygenase domain (PLAT/LH2 domain)"/>
    <property type="match status" value="1"/>
</dbReference>
<keyword evidence="1" id="KW-1133">Transmembrane helix</keyword>
<evidence type="ECO:0000259" key="2">
    <source>
        <dbReference type="Pfam" id="PF24938"/>
    </source>
</evidence>
<gene>
    <name evidence="3" type="ORF">CJ030_MR0G005432</name>
</gene>
<reference evidence="3 4" key="1">
    <citation type="journal article" date="2019" name="Plant Biotechnol. J.">
        <title>The red bayberry genome and genetic basis of sex determination.</title>
        <authorList>
            <person name="Jia H.M."/>
            <person name="Jia H.J."/>
            <person name="Cai Q.L."/>
            <person name="Wang Y."/>
            <person name="Zhao H.B."/>
            <person name="Yang W.F."/>
            <person name="Wang G.Y."/>
            <person name="Li Y.H."/>
            <person name="Zhan D.L."/>
            <person name="Shen Y.T."/>
            <person name="Niu Q.F."/>
            <person name="Chang L."/>
            <person name="Qiu J."/>
            <person name="Zhao L."/>
            <person name="Xie H.B."/>
            <person name="Fu W.Y."/>
            <person name="Jin J."/>
            <person name="Li X.W."/>
            <person name="Jiao Y."/>
            <person name="Zhou C.C."/>
            <person name="Tu T."/>
            <person name="Chai C.Y."/>
            <person name="Gao J.L."/>
            <person name="Fan L.J."/>
            <person name="van de Weg E."/>
            <person name="Wang J.Y."/>
            <person name="Gao Z.S."/>
        </authorList>
    </citation>
    <scope>NUCLEOTIDE SEQUENCE [LARGE SCALE GENOMIC DNA]</scope>
    <source>
        <tissue evidence="3">Leaves</tissue>
    </source>
</reference>
<dbReference type="AlphaFoldDB" id="A0A6A1UKF1"/>
<feature type="transmembrane region" description="Helical" evidence="1">
    <location>
        <begin position="301"/>
        <end position="320"/>
    </location>
</feature>
<proteinExistence type="predicted"/>
<dbReference type="Proteomes" id="UP000516437">
    <property type="component" value="Unassembled WGS sequence"/>
</dbReference>
<dbReference type="InterPro" id="IPR056657">
    <property type="entry name" value="DUF7755"/>
</dbReference>
<dbReference type="PANTHER" id="PTHR36330">
    <property type="entry name" value="LIPASE/LIPOOXYGENASE, PLAT/LH2 FAMILY PROTEIN"/>
    <property type="match status" value="1"/>
</dbReference>
<dbReference type="Pfam" id="PF24938">
    <property type="entry name" value="DUF7755"/>
    <property type="match status" value="1"/>
</dbReference>
<organism evidence="3 4">
    <name type="scientific">Morella rubra</name>
    <name type="common">Chinese bayberry</name>
    <dbReference type="NCBI Taxonomy" id="262757"/>
    <lineage>
        <taxon>Eukaryota</taxon>
        <taxon>Viridiplantae</taxon>
        <taxon>Streptophyta</taxon>
        <taxon>Embryophyta</taxon>
        <taxon>Tracheophyta</taxon>
        <taxon>Spermatophyta</taxon>
        <taxon>Magnoliopsida</taxon>
        <taxon>eudicotyledons</taxon>
        <taxon>Gunneridae</taxon>
        <taxon>Pentapetalae</taxon>
        <taxon>rosids</taxon>
        <taxon>fabids</taxon>
        <taxon>Fagales</taxon>
        <taxon>Myricaceae</taxon>
        <taxon>Morella</taxon>
    </lineage>
</organism>
<evidence type="ECO:0000313" key="4">
    <source>
        <dbReference type="Proteomes" id="UP000516437"/>
    </source>
</evidence>
<keyword evidence="1" id="KW-0472">Membrane</keyword>
<feature type="transmembrane region" description="Helical" evidence="1">
    <location>
        <begin position="367"/>
        <end position="389"/>
    </location>
</feature>
<protein>
    <recommendedName>
        <fullName evidence="2">DUF7755 domain-containing protein</fullName>
    </recommendedName>
</protein>
<comment type="caution">
    <text evidence="3">The sequence shown here is derived from an EMBL/GenBank/DDBJ whole genome shotgun (WGS) entry which is preliminary data.</text>
</comment>
<feature type="transmembrane region" description="Helical" evidence="1">
    <location>
        <begin position="409"/>
        <end position="427"/>
    </location>
</feature>
<sequence>MESVSLRQITFATQQGSQRRNLSANTINRTRINTQTGRLRFSISPKSLISKTLKPKIKQMNAMAIWGTITQFSGLRKTFPSLASQRSESLHRNLTGKDFYISKEDSSQCLFRIKIGTSDIYGSSLSDLNAGILVCLIGQNGDSILRRIPASLMTEHSMKLEDLVYRDMLHFQRGSVDEFTFEGPNLGRIEALWISLESGQWRLGSVGLTVICGFQPSLEEQDGDEVWYGGFQYDFQTDDVLLGEGSDVSMVELRPCFATQLSGVDSFDVFGKRLSQLTLPKSQVISKEESMKEYVDLKLSLLLYDAMLIFVGTSVASFSAGGNTAFAFLTGGVGGFLYLLLLQRSVDGLQAPVAPSSISRKQEGTDLTFGGFKGPISSLALVIGSAILIAKFSDGDFPLALTPTPRELMAGMLGFLSCKVAVVLAALKPIPMGLEITK</sequence>
<dbReference type="InterPro" id="IPR036392">
    <property type="entry name" value="PLAT/LH2_dom_sf"/>
</dbReference>
<keyword evidence="1" id="KW-0812">Transmembrane</keyword>
<dbReference type="OrthoDB" id="2018869at2759"/>
<dbReference type="PANTHER" id="PTHR36330:SF2">
    <property type="entry name" value="LIPASE_LIPOOXYGENASE, PLAT_LH2 FAMILY PROTEIN"/>
    <property type="match status" value="1"/>
</dbReference>
<feature type="domain" description="DUF7755" evidence="2">
    <location>
        <begin position="109"/>
        <end position="258"/>
    </location>
</feature>